<name>A0A6P1SYJ0_9RHOB</name>
<protein>
    <submittedName>
        <fullName evidence="9">Thioredoxin domain-containing protein</fullName>
    </submittedName>
</protein>
<dbReference type="Pfam" id="PF18312">
    <property type="entry name" value="ScsC_N"/>
    <property type="match status" value="1"/>
</dbReference>
<feature type="chain" id="PRO_5026706672" evidence="7">
    <location>
        <begin position="23"/>
        <end position="249"/>
    </location>
</feature>
<keyword evidence="4" id="KW-0560">Oxidoreductase</keyword>
<dbReference type="AlphaFoldDB" id="A0A6P1SYJ0"/>
<evidence type="ECO:0000313" key="10">
    <source>
        <dbReference type="Proteomes" id="UP000464495"/>
    </source>
</evidence>
<dbReference type="Gene3D" id="3.40.30.10">
    <property type="entry name" value="Glutaredoxin"/>
    <property type="match status" value="1"/>
</dbReference>
<keyword evidence="5" id="KW-1015">Disulfide bond</keyword>
<dbReference type="SUPFAM" id="SSF52833">
    <property type="entry name" value="Thioredoxin-like"/>
    <property type="match status" value="1"/>
</dbReference>
<dbReference type="InterPro" id="IPR036249">
    <property type="entry name" value="Thioredoxin-like_sf"/>
</dbReference>
<evidence type="ECO:0000313" key="9">
    <source>
        <dbReference type="EMBL" id="QHQ34690.1"/>
    </source>
</evidence>
<dbReference type="KEGG" id="amaq:GO499_05535"/>
<dbReference type="Proteomes" id="UP000464495">
    <property type="component" value="Chromosome"/>
</dbReference>
<feature type="domain" description="Thioredoxin" evidence="8">
    <location>
        <begin position="55"/>
        <end position="247"/>
    </location>
</feature>
<evidence type="ECO:0000256" key="5">
    <source>
        <dbReference type="ARBA" id="ARBA00023157"/>
    </source>
</evidence>
<dbReference type="EMBL" id="CP046620">
    <property type="protein sequence ID" value="QHQ34690.1"/>
    <property type="molecule type" value="Genomic_DNA"/>
</dbReference>
<organism evidence="9 10">
    <name type="scientific">Algicella marina</name>
    <dbReference type="NCBI Taxonomy" id="2683284"/>
    <lineage>
        <taxon>Bacteria</taxon>
        <taxon>Pseudomonadati</taxon>
        <taxon>Pseudomonadota</taxon>
        <taxon>Alphaproteobacteria</taxon>
        <taxon>Rhodobacterales</taxon>
        <taxon>Paracoccaceae</taxon>
        <taxon>Algicella</taxon>
    </lineage>
</organism>
<dbReference type="InterPro" id="IPR041205">
    <property type="entry name" value="ScsC_N"/>
</dbReference>
<evidence type="ECO:0000256" key="3">
    <source>
        <dbReference type="ARBA" id="ARBA00022729"/>
    </source>
</evidence>
<proteinExistence type="inferred from homology"/>
<dbReference type="Pfam" id="PF13462">
    <property type="entry name" value="Thioredoxin_4"/>
    <property type="match status" value="1"/>
</dbReference>
<evidence type="ECO:0000256" key="2">
    <source>
        <dbReference type="ARBA" id="ARBA00005791"/>
    </source>
</evidence>
<dbReference type="CDD" id="cd03023">
    <property type="entry name" value="DsbA_Com1_like"/>
    <property type="match status" value="1"/>
</dbReference>
<keyword evidence="6" id="KW-0676">Redox-active center</keyword>
<evidence type="ECO:0000256" key="1">
    <source>
        <dbReference type="ARBA" id="ARBA00003565"/>
    </source>
</evidence>
<dbReference type="InterPro" id="IPR013766">
    <property type="entry name" value="Thioredoxin_domain"/>
</dbReference>
<reference evidence="9 10" key="1">
    <citation type="submission" date="2019-12" db="EMBL/GenBank/DDBJ databases">
        <title>Complete genome sequence of Algicella marina strain 9Alg 56(T) isolated from the red alga Tichocarpus crinitus.</title>
        <authorList>
            <person name="Kim S.-G."/>
            <person name="Nedashkovskaya O.I."/>
        </authorList>
    </citation>
    <scope>NUCLEOTIDE SEQUENCE [LARGE SCALE GENOMIC DNA]</scope>
    <source>
        <strain evidence="9 10">9Alg 56</strain>
    </source>
</reference>
<evidence type="ECO:0000256" key="4">
    <source>
        <dbReference type="ARBA" id="ARBA00023002"/>
    </source>
</evidence>
<sequence length="249" mass="27345">MPMKTVMFALAFSALAVTGALAQTDMTEAERDSLHSEIRAYLLENPEVLREAMAVLEEREADEQVAEDQRIVEENIDALYADGFSYTLGDADSPLTIVEFIDYQCGYCKRAHPDVQALLESNPDIRYIIKELPILGPESLVAARSTMAVLENQGPETYATFSDALMRHQGKLTTAVIASIAEESGVNIDEMIALADSDLITERLNATRVLAKAVKLSGTPTFVIGDVILRGYLPKEDMAELIEDVREGT</sequence>
<evidence type="ECO:0000256" key="7">
    <source>
        <dbReference type="SAM" id="SignalP"/>
    </source>
</evidence>
<dbReference type="PANTHER" id="PTHR13887">
    <property type="entry name" value="GLUTATHIONE S-TRANSFERASE KAPPA"/>
    <property type="match status" value="1"/>
</dbReference>
<evidence type="ECO:0000259" key="8">
    <source>
        <dbReference type="PROSITE" id="PS51352"/>
    </source>
</evidence>
<dbReference type="PROSITE" id="PS51352">
    <property type="entry name" value="THIOREDOXIN_2"/>
    <property type="match status" value="1"/>
</dbReference>
<feature type="signal peptide" evidence="7">
    <location>
        <begin position="1"/>
        <end position="22"/>
    </location>
</feature>
<dbReference type="PANTHER" id="PTHR13887:SF14">
    <property type="entry name" value="DISULFIDE BOND FORMATION PROTEIN D"/>
    <property type="match status" value="1"/>
</dbReference>
<evidence type="ECO:0000256" key="6">
    <source>
        <dbReference type="ARBA" id="ARBA00023284"/>
    </source>
</evidence>
<keyword evidence="3 7" id="KW-0732">Signal</keyword>
<keyword evidence="10" id="KW-1185">Reference proteome</keyword>
<accession>A0A6P1SYJ0</accession>
<dbReference type="GO" id="GO:0016491">
    <property type="term" value="F:oxidoreductase activity"/>
    <property type="evidence" value="ECO:0007669"/>
    <property type="project" value="UniProtKB-KW"/>
</dbReference>
<gene>
    <name evidence="9" type="ORF">GO499_05535</name>
</gene>
<comment type="function">
    <text evidence="1">May be required for disulfide bond formation in some proteins.</text>
</comment>
<comment type="similarity">
    <text evidence="2">Belongs to the thioredoxin family. DsbA subfamily.</text>
</comment>
<dbReference type="InterPro" id="IPR012336">
    <property type="entry name" value="Thioredoxin-like_fold"/>
</dbReference>